<protein>
    <recommendedName>
        <fullName evidence="1">Domain of unknown function domain-containing protein</fullName>
    </recommendedName>
</protein>
<evidence type="ECO:0000313" key="3">
    <source>
        <dbReference type="Proteomes" id="UP001596442"/>
    </source>
</evidence>
<name>A0ABD5SHF8_9EURY</name>
<evidence type="ECO:0000313" key="2">
    <source>
        <dbReference type="EMBL" id="MFC6754382.1"/>
    </source>
</evidence>
<gene>
    <name evidence="2" type="ORF">ACFQEU_13070</name>
</gene>
<dbReference type="InterPro" id="IPR058415">
    <property type="entry name" value="DUF8102"/>
</dbReference>
<dbReference type="RefSeq" id="WP_379782833.1">
    <property type="nucleotide sequence ID" value="NZ_JBHSWW010000252.1"/>
</dbReference>
<sequence>MSRADTRGFLTDKDKEWLRGEIDYEHRQSAANRRAAIRNRVAAALSDFAELNQHWTEKERRRTLDEVKDSEETAADIIEFLYIWLNERAADPEEMVGDQADDNALAFRRALCGGIKKGKQHFGSAPDPVLIDSNTELFEIPSADELQRELNTSQWRLLNEYVRGTFEGDDDEVIEKSEAANQYEIGLQLAVRDELHHRRVGADSEMNRHDQMIRASIPQFDSE</sequence>
<feature type="domain" description="Domain of unknown function" evidence="1">
    <location>
        <begin position="10"/>
        <end position="95"/>
    </location>
</feature>
<evidence type="ECO:0000259" key="1">
    <source>
        <dbReference type="Pfam" id="PF26404"/>
    </source>
</evidence>
<organism evidence="2 3">
    <name type="scientific">Halorubrum tibetense</name>
    <dbReference type="NCBI Taxonomy" id="175631"/>
    <lineage>
        <taxon>Archaea</taxon>
        <taxon>Methanobacteriati</taxon>
        <taxon>Methanobacteriota</taxon>
        <taxon>Stenosarchaea group</taxon>
        <taxon>Halobacteria</taxon>
        <taxon>Halobacteriales</taxon>
        <taxon>Haloferacaceae</taxon>
        <taxon>Halorubrum</taxon>
    </lineage>
</organism>
<comment type="caution">
    <text evidence="2">The sequence shown here is derived from an EMBL/GenBank/DDBJ whole genome shotgun (WGS) entry which is preliminary data.</text>
</comment>
<reference evidence="2 3" key="1">
    <citation type="journal article" date="2019" name="Int. J. Syst. Evol. Microbiol.">
        <title>The Global Catalogue of Microorganisms (GCM) 10K type strain sequencing project: providing services to taxonomists for standard genome sequencing and annotation.</title>
        <authorList>
            <consortium name="The Broad Institute Genomics Platform"/>
            <consortium name="The Broad Institute Genome Sequencing Center for Infectious Disease"/>
            <person name="Wu L."/>
            <person name="Ma J."/>
        </authorList>
    </citation>
    <scope>NUCLEOTIDE SEQUENCE [LARGE SCALE GENOMIC DNA]</scope>
    <source>
        <strain evidence="2 3">CGMCC 1.3239</strain>
    </source>
</reference>
<accession>A0ABD5SHF8</accession>
<dbReference type="Pfam" id="PF26404">
    <property type="entry name" value="DUF8102"/>
    <property type="match status" value="1"/>
</dbReference>
<dbReference type="EMBL" id="JBHSWW010000252">
    <property type="protein sequence ID" value="MFC6754382.1"/>
    <property type="molecule type" value="Genomic_DNA"/>
</dbReference>
<proteinExistence type="predicted"/>
<keyword evidence="3" id="KW-1185">Reference proteome</keyword>
<dbReference type="AlphaFoldDB" id="A0ABD5SHF8"/>
<dbReference type="Proteomes" id="UP001596442">
    <property type="component" value="Unassembled WGS sequence"/>
</dbReference>